<dbReference type="EMBL" id="CP023777">
    <property type="protein sequence ID" value="ATL46542.1"/>
    <property type="molecule type" value="Genomic_DNA"/>
</dbReference>
<dbReference type="CDD" id="cd01169">
    <property type="entry name" value="HMPP_kinase"/>
    <property type="match status" value="1"/>
</dbReference>
<dbReference type="EC" id="2.7.1.49" evidence="2"/>
<dbReference type="PANTHER" id="PTHR20858">
    <property type="entry name" value="PHOSPHOMETHYLPYRIMIDINE KINASE"/>
    <property type="match status" value="1"/>
</dbReference>
<sequence>MAARKYVMSIAGFDPSGGAGVLADIKTFEQLNVYGFGVCSALTVQTDSEFLSVEWMSVSQVIDQAIPLIRKFPLQFLKLGLMKDVDSCLEIVRRLKREQPHLHITWDPVLKSSSGFTFYDPLLSGPLESLLRECFLITPNYLEAGLLTSNGNIELAMGELQSLANVLLKGGHHPTMPGHDFLYLKNGPIKQFMPRESNASGKHGSGCVLSAAIVAYLSQGFDLTEACYKAKKYAYQFLISNDSLLGYHHG</sequence>
<accession>A0A291QRM8</accession>
<proteinExistence type="predicted"/>
<dbReference type="Gene3D" id="3.40.1190.20">
    <property type="match status" value="1"/>
</dbReference>
<keyword evidence="5" id="KW-1185">Reference proteome</keyword>
<evidence type="ECO:0000259" key="3">
    <source>
        <dbReference type="Pfam" id="PF08543"/>
    </source>
</evidence>
<comment type="pathway">
    <text evidence="1">Cofactor biosynthesis; thiamine diphosphate biosynthesis.</text>
</comment>
<protein>
    <recommendedName>
        <fullName evidence="2">hydroxymethylpyrimidine kinase</fullName>
        <ecNumber evidence="2">2.7.1.49</ecNumber>
    </recommendedName>
</protein>
<dbReference type="Proteomes" id="UP000220133">
    <property type="component" value="Chromosome"/>
</dbReference>
<dbReference type="GO" id="GO:0005829">
    <property type="term" value="C:cytosol"/>
    <property type="evidence" value="ECO:0007669"/>
    <property type="project" value="TreeGrafter"/>
</dbReference>
<dbReference type="InterPro" id="IPR013749">
    <property type="entry name" value="PM/HMP-P_kinase-1"/>
</dbReference>
<evidence type="ECO:0000313" key="5">
    <source>
        <dbReference type="Proteomes" id="UP000220133"/>
    </source>
</evidence>
<dbReference type="InterPro" id="IPR004399">
    <property type="entry name" value="HMP/HMP-P_kinase_dom"/>
</dbReference>
<evidence type="ECO:0000313" key="4">
    <source>
        <dbReference type="EMBL" id="ATL46542.1"/>
    </source>
</evidence>
<dbReference type="PANTHER" id="PTHR20858:SF17">
    <property type="entry name" value="HYDROXYMETHYLPYRIMIDINE_PHOSPHOMETHYLPYRIMIDINE KINASE THI20-RELATED"/>
    <property type="match status" value="1"/>
</dbReference>
<keyword evidence="4" id="KW-0808">Transferase</keyword>
<dbReference type="OrthoDB" id="9810880at2"/>
<feature type="domain" description="Pyridoxamine kinase/Phosphomethylpyrimidine kinase" evidence="3">
    <location>
        <begin position="14"/>
        <end position="239"/>
    </location>
</feature>
<evidence type="ECO:0000256" key="1">
    <source>
        <dbReference type="ARBA" id="ARBA00004948"/>
    </source>
</evidence>
<organism evidence="4 5">
    <name type="scientific">Chitinophaga caeni</name>
    <dbReference type="NCBI Taxonomy" id="2029983"/>
    <lineage>
        <taxon>Bacteria</taxon>
        <taxon>Pseudomonadati</taxon>
        <taxon>Bacteroidota</taxon>
        <taxon>Chitinophagia</taxon>
        <taxon>Chitinophagales</taxon>
        <taxon>Chitinophagaceae</taxon>
        <taxon>Chitinophaga</taxon>
    </lineage>
</organism>
<gene>
    <name evidence="4" type="ORF">COR50_04760</name>
</gene>
<keyword evidence="4" id="KW-0418">Kinase</keyword>
<dbReference type="InterPro" id="IPR029056">
    <property type="entry name" value="Ribokinase-like"/>
</dbReference>
<dbReference type="KEGG" id="cbae:COR50_04760"/>
<reference evidence="4 5" key="1">
    <citation type="submission" date="2017-10" db="EMBL/GenBank/DDBJ databases">
        <title>Paenichitinophaga pekingensis gen. nov., sp. nov., isolated from activated sludge.</title>
        <authorList>
            <person name="Jin D."/>
            <person name="Kong X."/>
            <person name="Deng Y."/>
            <person name="Bai Z."/>
        </authorList>
    </citation>
    <scope>NUCLEOTIDE SEQUENCE [LARGE SCALE GENOMIC DNA]</scope>
    <source>
        <strain evidence="4 5">13</strain>
    </source>
</reference>
<dbReference type="Pfam" id="PF08543">
    <property type="entry name" value="Phos_pyr_kin"/>
    <property type="match status" value="1"/>
</dbReference>
<dbReference type="GO" id="GO:0009228">
    <property type="term" value="P:thiamine biosynthetic process"/>
    <property type="evidence" value="ECO:0007669"/>
    <property type="project" value="InterPro"/>
</dbReference>
<name>A0A291QRM8_9BACT</name>
<dbReference type="SUPFAM" id="SSF53613">
    <property type="entry name" value="Ribokinase-like"/>
    <property type="match status" value="1"/>
</dbReference>
<dbReference type="AlphaFoldDB" id="A0A291QRM8"/>
<dbReference type="RefSeq" id="WP_098192930.1">
    <property type="nucleotide sequence ID" value="NZ_CP023777.1"/>
</dbReference>
<evidence type="ECO:0000256" key="2">
    <source>
        <dbReference type="ARBA" id="ARBA00012135"/>
    </source>
</evidence>
<dbReference type="GO" id="GO:0008972">
    <property type="term" value="F:phosphomethylpyrimidine kinase activity"/>
    <property type="evidence" value="ECO:0007669"/>
    <property type="project" value="InterPro"/>
</dbReference>
<dbReference type="GO" id="GO:0008902">
    <property type="term" value="F:hydroxymethylpyrimidine kinase activity"/>
    <property type="evidence" value="ECO:0007669"/>
    <property type="project" value="UniProtKB-EC"/>
</dbReference>